<proteinExistence type="predicted"/>
<feature type="transmembrane region" description="Helical" evidence="1">
    <location>
        <begin position="187"/>
        <end position="205"/>
    </location>
</feature>
<gene>
    <name evidence="3" type="ORF">FGO68_gene14855</name>
</gene>
<feature type="transmembrane region" description="Helical" evidence="1">
    <location>
        <begin position="217"/>
        <end position="238"/>
    </location>
</feature>
<name>A0A8J8P0G8_HALGN</name>
<comment type="caution">
    <text evidence="3">The sequence shown here is derived from an EMBL/GenBank/DDBJ whole genome shotgun (WGS) entry which is preliminary data.</text>
</comment>
<sequence length="359" mass="41105">MQLLILSTYLAYLWFVIQRDREYRLILKNGGADKKKNTQSGAAVTIAGPSTTPVDSMISATMGNIQRNNSDQPVPSQSTVNNDNSVIMRNSVVMEANKMYQSYMSSNNDPDLQNTIVMHSIDDEDSKPTPTLSQPQIVENVIRRASTGKNYHSRPFLRKFWAYFKQSNPIINTWRYYLRLQPRWTRALYSLIAIELQIIITLVVHERQLMGTNPSPMVTLSTILMTSLTSYCLSYTFLARYLSASIPSSLSDTSRSQREVQKHLKRLRKESRTKQKYLFTLTLVITLITFSQIHTLPTQALKGFVLSIVLMLAVYDVIMALGMTVMHKGAIAEKQWAVKGLQWVERVKVWKVKSPIYYM</sequence>
<dbReference type="OrthoDB" id="10678803at2759"/>
<keyword evidence="4" id="KW-1185">Reference proteome</keyword>
<feature type="signal peptide" evidence="2">
    <location>
        <begin position="1"/>
        <end position="18"/>
    </location>
</feature>
<evidence type="ECO:0000313" key="4">
    <source>
        <dbReference type="Proteomes" id="UP000785679"/>
    </source>
</evidence>
<dbReference type="EMBL" id="RRYP01001650">
    <property type="protein sequence ID" value="TNV85657.1"/>
    <property type="molecule type" value="Genomic_DNA"/>
</dbReference>
<feature type="transmembrane region" description="Helical" evidence="1">
    <location>
        <begin position="303"/>
        <end position="326"/>
    </location>
</feature>
<evidence type="ECO:0000256" key="2">
    <source>
        <dbReference type="SAM" id="SignalP"/>
    </source>
</evidence>
<feature type="transmembrane region" description="Helical" evidence="1">
    <location>
        <begin position="277"/>
        <end position="297"/>
    </location>
</feature>
<keyword evidence="1" id="KW-1133">Transmembrane helix</keyword>
<evidence type="ECO:0000313" key="3">
    <source>
        <dbReference type="EMBL" id="TNV85657.1"/>
    </source>
</evidence>
<protein>
    <recommendedName>
        <fullName evidence="5">Gustatory receptor</fullName>
    </recommendedName>
</protein>
<evidence type="ECO:0008006" key="5">
    <source>
        <dbReference type="Google" id="ProtNLM"/>
    </source>
</evidence>
<keyword evidence="2" id="KW-0732">Signal</keyword>
<keyword evidence="1" id="KW-0472">Membrane</keyword>
<reference evidence="3" key="1">
    <citation type="submission" date="2019-06" db="EMBL/GenBank/DDBJ databases">
        <authorList>
            <person name="Zheng W."/>
        </authorList>
    </citation>
    <scope>NUCLEOTIDE SEQUENCE</scope>
    <source>
        <strain evidence="3">QDHG01</strain>
    </source>
</reference>
<dbReference type="Proteomes" id="UP000785679">
    <property type="component" value="Unassembled WGS sequence"/>
</dbReference>
<organism evidence="3 4">
    <name type="scientific">Halteria grandinella</name>
    <dbReference type="NCBI Taxonomy" id="5974"/>
    <lineage>
        <taxon>Eukaryota</taxon>
        <taxon>Sar</taxon>
        <taxon>Alveolata</taxon>
        <taxon>Ciliophora</taxon>
        <taxon>Intramacronucleata</taxon>
        <taxon>Spirotrichea</taxon>
        <taxon>Stichotrichia</taxon>
        <taxon>Sporadotrichida</taxon>
        <taxon>Halteriidae</taxon>
        <taxon>Halteria</taxon>
    </lineage>
</organism>
<dbReference type="AlphaFoldDB" id="A0A8J8P0G8"/>
<feature type="chain" id="PRO_5035299752" description="Gustatory receptor" evidence="2">
    <location>
        <begin position="19"/>
        <end position="359"/>
    </location>
</feature>
<accession>A0A8J8P0G8</accession>
<evidence type="ECO:0000256" key="1">
    <source>
        <dbReference type="SAM" id="Phobius"/>
    </source>
</evidence>
<keyword evidence="1" id="KW-0812">Transmembrane</keyword>